<reference evidence="7" key="1">
    <citation type="submission" date="2020-06" db="EMBL/GenBank/DDBJ databases">
        <authorList>
            <consortium name="Plant Systems Biology data submission"/>
        </authorList>
    </citation>
    <scope>NUCLEOTIDE SEQUENCE</scope>
    <source>
        <strain evidence="7">D6</strain>
    </source>
</reference>
<evidence type="ECO:0000259" key="6">
    <source>
        <dbReference type="Pfam" id="PF00501"/>
    </source>
</evidence>
<feature type="transmembrane region" description="Helical" evidence="5">
    <location>
        <begin position="12"/>
        <end position="34"/>
    </location>
</feature>
<protein>
    <submittedName>
        <fullName evidence="7">Chain acyl-CoA synthetase 7, peroxisomal</fullName>
    </submittedName>
</protein>
<dbReference type="EMBL" id="CAICTM010000174">
    <property type="protein sequence ID" value="CAB9503748.1"/>
    <property type="molecule type" value="Genomic_DNA"/>
</dbReference>
<proteinExistence type="inferred from homology"/>
<comment type="similarity">
    <text evidence="1">Belongs to the ATP-dependent AMP-binding enzyme family.</text>
</comment>
<keyword evidence="5" id="KW-0472">Membrane</keyword>
<dbReference type="AlphaFoldDB" id="A0A9N8DIS5"/>
<organism evidence="7 8">
    <name type="scientific">Seminavis robusta</name>
    <dbReference type="NCBI Taxonomy" id="568900"/>
    <lineage>
        <taxon>Eukaryota</taxon>
        <taxon>Sar</taxon>
        <taxon>Stramenopiles</taxon>
        <taxon>Ochrophyta</taxon>
        <taxon>Bacillariophyta</taxon>
        <taxon>Bacillariophyceae</taxon>
        <taxon>Bacillariophycidae</taxon>
        <taxon>Naviculales</taxon>
        <taxon>Naviculaceae</taxon>
        <taxon>Seminavis</taxon>
    </lineage>
</organism>
<evidence type="ECO:0000313" key="7">
    <source>
        <dbReference type="EMBL" id="CAB9503748.1"/>
    </source>
</evidence>
<dbReference type="GO" id="GO:0005783">
    <property type="term" value="C:endoplasmic reticulum"/>
    <property type="evidence" value="ECO:0007669"/>
    <property type="project" value="TreeGrafter"/>
</dbReference>
<dbReference type="PANTHER" id="PTHR43272">
    <property type="entry name" value="LONG-CHAIN-FATTY-ACID--COA LIGASE"/>
    <property type="match status" value="1"/>
</dbReference>
<dbReference type="Pfam" id="PF00501">
    <property type="entry name" value="AMP-binding"/>
    <property type="match status" value="1"/>
</dbReference>
<evidence type="ECO:0000256" key="5">
    <source>
        <dbReference type="SAM" id="Phobius"/>
    </source>
</evidence>
<keyword evidence="5" id="KW-1133">Transmembrane helix</keyword>
<comment type="caution">
    <text evidence="7">The sequence shown here is derived from an EMBL/GenBank/DDBJ whole genome shotgun (WGS) entry which is preliminary data.</text>
</comment>
<sequence length="737" mass="80501">MSLLTDILFTPFAVLLLAIDILVTIVTGGWLGIIKKYSGSGEEKMRSLPVDGDQVHRVHYSNTSSNLNSVPAEGHETCYDLALHGFETYPDNPCMGEREYLGYYKGNKKIRHFNGNNVAWRTYKQVQQEAFQFGAALCAAGLHGAPSTTNLEEMTLPCRIAIFENSCPEWMIAAVGAFTQSITVCTVYATLGMNAVTQVVATNHISVILCNKRSVQALVDNCKENPTLKTIVYTNNMIGPDDHVELPNAPPGVTIISFDDFVASGDQEAYPPVPPKPETAAVCMYTSGSTGVPKGVILKHSAVVAAAASATTFLSGFEDPIRPGEEAHVGYLPLAHILEMMIEFFALYMGASIGYADHKTLSPTGAYPTGALQCFKPTLMCGVPKVWDTMKKIAEGRIQGRTILGQFLVKVAFAWRKFALSHGFDTPFLKMLIFSRFRANIGGRLRYAVSGGGALNPEVEEFCRIGFCVKFMQGYGLTETAAALSAQEPDDVRYGIAGGPVPGIEAKLESCPDFIDKAGQPYLTTDRLDVNGDPIWGRGEILARGTPLSSGYYMMPDVTAEAFEKDGWFHTGDIGQWTKDGSLKIVDRKKNLVKLKGGEYIALEKMEMVYGNSTFVDSVNGGICCYGDGDMDRPVALLQLREAAAMKWAKANGINKDFQTLLKSPEMNKAVLDDMANEFKKSGELSHLEKLVAVELLASPWTPENNCLTAASKLQRSFILRQFESVFNDLKPKGIFN</sequence>
<dbReference type="GO" id="GO:0016020">
    <property type="term" value="C:membrane"/>
    <property type="evidence" value="ECO:0007669"/>
    <property type="project" value="TreeGrafter"/>
</dbReference>
<dbReference type="PANTHER" id="PTHR43272:SF83">
    <property type="entry name" value="ACYL-COA SYNTHETASE LONG-CHAIN, ISOFORM J"/>
    <property type="match status" value="1"/>
</dbReference>
<dbReference type="Proteomes" id="UP001153069">
    <property type="component" value="Unassembled WGS sequence"/>
</dbReference>
<feature type="domain" description="AMP-dependent synthetase/ligase" evidence="6">
    <location>
        <begin position="117"/>
        <end position="553"/>
    </location>
</feature>
<keyword evidence="3" id="KW-0547">Nucleotide-binding</keyword>
<dbReference type="Gene3D" id="3.40.50.12780">
    <property type="entry name" value="N-terminal domain of ligase-like"/>
    <property type="match status" value="1"/>
</dbReference>
<evidence type="ECO:0000256" key="4">
    <source>
        <dbReference type="ARBA" id="ARBA00022840"/>
    </source>
</evidence>
<dbReference type="GO" id="GO:0005524">
    <property type="term" value="F:ATP binding"/>
    <property type="evidence" value="ECO:0007669"/>
    <property type="project" value="UniProtKB-KW"/>
</dbReference>
<keyword evidence="4" id="KW-0067">ATP-binding</keyword>
<evidence type="ECO:0000313" key="8">
    <source>
        <dbReference type="Proteomes" id="UP001153069"/>
    </source>
</evidence>
<keyword evidence="2" id="KW-0436">Ligase</keyword>
<accession>A0A9N8DIS5</accession>
<evidence type="ECO:0000256" key="3">
    <source>
        <dbReference type="ARBA" id="ARBA00022741"/>
    </source>
</evidence>
<keyword evidence="5" id="KW-0812">Transmembrane</keyword>
<dbReference type="GO" id="GO:0004467">
    <property type="term" value="F:long-chain fatty acid-CoA ligase activity"/>
    <property type="evidence" value="ECO:0007669"/>
    <property type="project" value="UniProtKB-ARBA"/>
</dbReference>
<dbReference type="InterPro" id="IPR000873">
    <property type="entry name" value="AMP-dep_synth/lig_dom"/>
</dbReference>
<gene>
    <name evidence="7" type="ORF">SEMRO_175_G077020.1</name>
</gene>
<evidence type="ECO:0000256" key="1">
    <source>
        <dbReference type="ARBA" id="ARBA00006432"/>
    </source>
</evidence>
<keyword evidence="8" id="KW-1185">Reference proteome</keyword>
<dbReference type="SUPFAM" id="SSF56801">
    <property type="entry name" value="Acetyl-CoA synthetase-like"/>
    <property type="match status" value="1"/>
</dbReference>
<dbReference type="OrthoDB" id="1700726at2759"/>
<name>A0A9N8DIS5_9STRA</name>
<dbReference type="InterPro" id="IPR042099">
    <property type="entry name" value="ANL_N_sf"/>
</dbReference>
<evidence type="ECO:0000256" key="2">
    <source>
        <dbReference type="ARBA" id="ARBA00022598"/>
    </source>
</evidence>